<reference evidence="1" key="1">
    <citation type="submission" date="2023-10" db="EMBL/GenBank/DDBJ databases">
        <title>Genome assembly of Pristionchus species.</title>
        <authorList>
            <person name="Yoshida K."/>
            <person name="Sommer R.J."/>
        </authorList>
    </citation>
    <scope>NUCLEOTIDE SEQUENCE</scope>
    <source>
        <strain evidence="1">RS0144</strain>
    </source>
</reference>
<dbReference type="AlphaFoldDB" id="A0AAV5TNM7"/>
<feature type="non-terminal residue" evidence="1">
    <location>
        <position position="1"/>
    </location>
</feature>
<dbReference type="InterPro" id="IPR029058">
    <property type="entry name" value="AB_hydrolase_fold"/>
</dbReference>
<gene>
    <name evidence="1" type="ORF">PENTCL1PPCAC_18111</name>
</gene>
<dbReference type="SUPFAM" id="SSF53474">
    <property type="entry name" value="alpha/beta-Hydrolases"/>
    <property type="match status" value="1"/>
</dbReference>
<accession>A0AAV5TNM7</accession>
<evidence type="ECO:0000313" key="1">
    <source>
        <dbReference type="EMBL" id="GMS95936.1"/>
    </source>
</evidence>
<dbReference type="Gene3D" id="3.40.50.1820">
    <property type="entry name" value="alpha/beta hydrolase"/>
    <property type="match status" value="1"/>
</dbReference>
<comment type="caution">
    <text evidence="1">The sequence shown here is derived from an EMBL/GenBank/DDBJ whole genome shotgun (WGS) entry which is preliminary data.</text>
</comment>
<protein>
    <recommendedName>
        <fullName evidence="3">Thioesterase domain-containing protein</fullName>
    </recommendedName>
</protein>
<organism evidence="1 2">
    <name type="scientific">Pristionchus entomophagus</name>
    <dbReference type="NCBI Taxonomy" id="358040"/>
    <lineage>
        <taxon>Eukaryota</taxon>
        <taxon>Metazoa</taxon>
        <taxon>Ecdysozoa</taxon>
        <taxon>Nematoda</taxon>
        <taxon>Chromadorea</taxon>
        <taxon>Rhabditida</taxon>
        <taxon>Rhabditina</taxon>
        <taxon>Diplogasteromorpha</taxon>
        <taxon>Diplogasteroidea</taxon>
        <taxon>Neodiplogasteridae</taxon>
        <taxon>Pristionchus</taxon>
    </lineage>
</organism>
<proteinExistence type="predicted"/>
<sequence length="180" mass="20684">IEHPQTFSQDVKAPQFKSIEHLVEYYVKYYRSSLMNSSKKRVFLGASLGSLLAFEMASQLGVEEELIVIDGRSNQEPTPSLNLDDHRSMMIDIVGKYKVKDNQLIDHMISHSWHLNLLSRDYKPRRNELISVHVFSICGTDLHWSEIALVKSVHRLTGDHSLILNSQNSSLITDFLRSLF</sequence>
<keyword evidence="2" id="KW-1185">Reference proteome</keyword>
<evidence type="ECO:0008006" key="3">
    <source>
        <dbReference type="Google" id="ProtNLM"/>
    </source>
</evidence>
<evidence type="ECO:0000313" key="2">
    <source>
        <dbReference type="Proteomes" id="UP001432027"/>
    </source>
</evidence>
<dbReference type="EMBL" id="BTSX01000004">
    <property type="protein sequence ID" value="GMS95936.1"/>
    <property type="molecule type" value="Genomic_DNA"/>
</dbReference>
<dbReference type="Proteomes" id="UP001432027">
    <property type="component" value="Unassembled WGS sequence"/>
</dbReference>
<name>A0AAV5TNM7_9BILA</name>